<evidence type="ECO:0000313" key="2">
    <source>
        <dbReference type="EMBL" id="KAJ4981795.1"/>
    </source>
</evidence>
<protein>
    <recommendedName>
        <fullName evidence="4">Transmembrane protein</fullName>
    </recommendedName>
</protein>
<dbReference type="EMBL" id="JAMYWD010000001">
    <property type="protein sequence ID" value="KAJ4981795.1"/>
    <property type="molecule type" value="Genomic_DNA"/>
</dbReference>
<keyword evidence="1" id="KW-1133">Transmembrane helix</keyword>
<evidence type="ECO:0000313" key="3">
    <source>
        <dbReference type="Proteomes" id="UP001141806"/>
    </source>
</evidence>
<reference evidence="2" key="1">
    <citation type="journal article" date="2023" name="Plant J.">
        <title>The genome of the king protea, Protea cynaroides.</title>
        <authorList>
            <person name="Chang J."/>
            <person name="Duong T.A."/>
            <person name="Schoeman C."/>
            <person name="Ma X."/>
            <person name="Roodt D."/>
            <person name="Barker N."/>
            <person name="Li Z."/>
            <person name="Van de Peer Y."/>
            <person name="Mizrachi E."/>
        </authorList>
    </citation>
    <scope>NUCLEOTIDE SEQUENCE</scope>
    <source>
        <tissue evidence="2">Young leaves</tissue>
    </source>
</reference>
<keyword evidence="1" id="KW-0472">Membrane</keyword>
<gene>
    <name evidence="2" type="ORF">NE237_032632</name>
</gene>
<evidence type="ECO:0008006" key="4">
    <source>
        <dbReference type="Google" id="ProtNLM"/>
    </source>
</evidence>
<proteinExistence type="predicted"/>
<feature type="transmembrane region" description="Helical" evidence="1">
    <location>
        <begin position="24"/>
        <end position="45"/>
    </location>
</feature>
<name>A0A9Q0R3R1_9MAGN</name>
<keyword evidence="1" id="KW-0812">Transmembrane</keyword>
<dbReference type="Proteomes" id="UP001141806">
    <property type="component" value="Unassembled WGS sequence"/>
</dbReference>
<organism evidence="2 3">
    <name type="scientific">Protea cynaroides</name>
    <dbReference type="NCBI Taxonomy" id="273540"/>
    <lineage>
        <taxon>Eukaryota</taxon>
        <taxon>Viridiplantae</taxon>
        <taxon>Streptophyta</taxon>
        <taxon>Embryophyta</taxon>
        <taxon>Tracheophyta</taxon>
        <taxon>Spermatophyta</taxon>
        <taxon>Magnoliopsida</taxon>
        <taxon>Proteales</taxon>
        <taxon>Proteaceae</taxon>
        <taxon>Protea</taxon>
    </lineage>
</organism>
<sequence>MLDALLALASERAKEKSPSPTKSVWRSGMTLGTVVFLFLEAIVLRKSEFQSQNEKCREDKNEGRSTVEYFVCFIFIFTSSFSLVLAVRGFQSAREITGLHPRLRTLCFIPGGEKNVERVAEEKGDRARGDFVSGERRKLRKRVAKEKGDRERRKLRERAAEERGVKALLKEVVEGSRGAAELESLLP</sequence>
<accession>A0A9Q0R3R1</accession>
<keyword evidence="3" id="KW-1185">Reference proteome</keyword>
<dbReference type="AlphaFoldDB" id="A0A9Q0R3R1"/>
<evidence type="ECO:0000256" key="1">
    <source>
        <dbReference type="SAM" id="Phobius"/>
    </source>
</evidence>
<comment type="caution">
    <text evidence="2">The sequence shown here is derived from an EMBL/GenBank/DDBJ whole genome shotgun (WGS) entry which is preliminary data.</text>
</comment>
<feature type="transmembrane region" description="Helical" evidence="1">
    <location>
        <begin position="66"/>
        <end position="87"/>
    </location>
</feature>